<dbReference type="InterPro" id="IPR047620">
    <property type="entry name" value="M17_PepB-like_N"/>
</dbReference>
<reference evidence="9 10" key="1">
    <citation type="journal article" date="2011" name="Front. Microbiol.">
        <title>Genomic signatures of strain selection and enhancement in Bacillus atrophaeus var. globigii, a historical biowarfare simulant.</title>
        <authorList>
            <person name="Gibbons H.S."/>
            <person name="Broomall S.M."/>
            <person name="McNew L.A."/>
            <person name="Daligault H."/>
            <person name="Chapman C."/>
            <person name="Bruce D."/>
            <person name="Karavis M."/>
            <person name="Krepps M."/>
            <person name="McGregor P.A."/>
            <person name="Hong C."/>
            <person name="Park K.H."/>
            <person name="Akmal A."/>
            <person name="Feldman A."/>
            <person name="Lin J.S."/>
            <person name="Chang W.E."/>
            <person name="Higgs B.W."/>
            <person name="Demirev P."/>
            <person name="Lindquist J."/>
            <person name="Liem A."/>
            <person name="Fochler E."/>
            <person name="Read T.D."/>
            <person name="Tapia R."/>
            <person name="Johnson S."/>
            <person name="Bishop-Lilly K.A."/>
            <person name="Detter C."/>
            <person name="Han C."/>
            <person name="Sozhamannan S."/>
            <person name="Rosenzweig C.N."/>
            <person name="Skowronski E.W."/>
        </authorList>
    </citation>
    <scope>NUCLEOTIDE SEQUENCE [LARGE SCALE GENOMIC DNA]</scope>
    <source>
        <strain evidence="9 10">CL-SP19</strain>
    </source>
</reference>
<evidence type="ECO:0000313" key="9">
    <source>
        <dbReference type="EMBL" id="RUO75178.1"/>
    </source>
</evidence>
<dbReference type="InterPro" id="IPR000819">
    <property type="entry name" value="Peptidase_M17_C"/>
</dbReference>
<dbReference type="PANTHER" id="PTHR11963:SF20">
    <property type="entry name" value="PEPTIDASE B"/>
    <property type="match status" value="1"/>
</dbReference>
<keyword evidence="3" id="KW-0963">Cytoplasm</keyword>
<evidence type="ECO:0000256" key="7">
    <source>
        <dbReference type="ARBA" id="ARBA00023211"/>
    </source>
</evidence>
<dbReference type="PANTHER" id="PTHR11963">
    <property type="entry name" value="LEUCINE AMINOPEPTIDASE-RELATED"/>
    <property type="match status" value="1"/>
</dbReference>
<dbReference type="InterPro" id="IPR008330">
    <property type="entry name" value="Pept_M17_PepB"/>
</dbReference>
<keyword evidence="6" id="KW-0378">Hydrolase</keyword>
<comment type="similarity">
    <text evidence="1">Belongs to the peptidase M17 family.</text>
</comment>
<dbReference type="Pfam" id="PF12404">
    <property type="entry name" value="DUF3663"/>
    <property type="match status" value="1"/>
</dbReference>
<dbReference type="GO" id="GO:0005737">
    <property type="term" value="C:cytoplasm"/>
    <property type="evidence" value="ECO:0007669"/>
    <property type="project" value="InterPro"/>
</dbReference>
<dbReference type="Pfam" id="PF00883">
    <property type="entry name" value="Peptidase_M17"/>
    <property type="match status" value="1"/>
</dbReference>
<sequence>MSSALPIYLTDKMPVNYISEKAVLCFKDEAAYIVLEESESENLRRIQKAGRQLDNQGIKQLAPMGDGWDKERQWALSLGYTSTLSTNKVQWHEGDKAVTEQLQHMSDVYRFARELVNLSAEEIYPLSLAERVANHLTELAPEHVSYEIIKGDELKDAGWMGIYTVGRASQHIPAMLVVDYNPTGDANAPVESALIGKGITYDSGGYSIKPSEGMLSMKCDMGGAATVSGALSLAIRNGLNKRVKLFLCCAENMIDGRAYKLGDVITYKNGTTVEVVNTDAEGRLVLADGLQAAGEAGAKQVIDAATLTGAAQMAVGNEYNALFSIDDQAATKALNCAVQQGEALWRLPLASWHAENCPSAFADTANSRPQKGGGAGGASNAAGFLLRFAPNDGKGWLHFDLAGAYQKSATAMWPVGATAMGVRTIAATITD</sequence>
<evidence type="ECO:0000256" key="3">
    <source>
        <dbReference type="ARBA" id="ARBA00022490"/>
    </source>
</evidence>
<proteinExistence type="inferred from homology"/>
<dbReference type="NCBIfam" id="NF003450">
    <property type="entry name" value="PRK05015.1"/>
    <property type="match status" value="1"/>
</dbReference>
<evidence type="ECO:0000256" key="1">
    <source>
        <dbReference type="ARBA" id="ARBA00009528"/>
    </source>
</evidence>
<dbReference type="Gene3D" id="3.40.630.10">
    <property type="entry name" value="Zn peptidases"/>
    <property type="match status" value="1"/>
</dbReference>
<keyword evidence="4" id="KW-0645">Protease</keyword>
<dbReference type="PRINTS" id="PR00481">
    <property type="entry name" value="LAMNOPPTDASE"/>
</dbReference>
<keyword evidence="2 9" id="KW-0031">Aminopeptidase</keyword>
<dbReference type="SUPFAM" id="SSF53187">
    <property type="entry name" value="Zn-dependent exopeptidases"/>
    <property type="match status" value="1"/>
</dbReference>
<dbReference type="GO" id="GO:0030145">
    <property type="term" value="F:manganese ion binding"/>
    <property type="evidence" value="ECO:0007669"/>
    <property type="project" value="InterPro"/>
</dbReference>
<name>A0A432ZB66_9GAMM</name>
<feature type="domain" description="Cytosol aminopeptidase" evidence="8">
    <location>
        <begin position="277"/>
        <end position="284"/>
    </location>
</feature>
<evidence type="ECO:0000313" key="10">
    <source>
        <dbReference type="Proteomes" id="UP000287908"/>
    </source>
</evidence>
<dbReference type="InterPro" id="IPR011356">
    <property type="entry name" value="Leucine_aapep/pepB"/>
</dbReference>
<dbReference type="EMBL" id="PIQF01000003">
    <property type="protein sequence ID" value="RUO75178.1"/>
    <property type="molecule type" value="Genomic_DNA"/>
</dbReference>
<dbReference type="PROSITE" id="PS00631">
    <property type="entry name" value="CYTOSOL_AP"/>
    <property type="match status" value="1"/>
</dbReference>
<evidence type="ECO:0000256" key="5">
    <source>
        <dbReference type="ARBA" id="ARBA00022723"/>
    </source>
</evidence>
<dbReference type="PIRSF" id="PIRSF036388">
    <property type="entry name" value="Ctsl_amnpptdse_B"/>
    <property type="match status" value="1"/>
</dbReference>
<comment type="caution">
    <text evidence="9">The sequence shown here is derived from an EMBL/GenBank/DDBJ whole genome shotgun (WGS) entry which is preliminary data.</text>
</comment>
<dbReference type="GO" id="GO:0006508">
    <property type="term" value="P:proteolysis"/>
    <property type="evidence" value="ECO:0007669"/>
    <property type="project" value="UniProtKB-KW"/>
</dbReference>
<dbReference type="Proteomes" id="UP000287908">
    <property type="component" value="Unassembled WGS sequence"/>
</dbReference>
<keyword evidence="10" id="KW-1185">Reference proteome</keyword>
<keyword evidence="5" id="KW-0479">Metal-binding</keyword>
<gene>
    <name evidence="9" type="ORF">CWI81_09340</name>
</gene>
<organism evidence="9 10">
    <name type="scientific">Idiomarina seosinensis</name>
    <dbReference type="NCBI Taxonomy" id="281739"/>
    <lineage>
        <taxon>Bacteria</taxon>
        <taxon>Pseudomonadati</taxon>
        <taxon>Pseudomonadota</taxon>
        <taxon>Gammaproteobacteria</taxon>
        <taxon>Alteromonadales</taxon>
        <taxon>Idiomarinaceae</taxon>
        <taxon>Idiomarina</taxon>
    </lineage>
</organism>
<protein>
    <submittedName>
        <fullName evidence="9">Aminopeptidase PepB</fullName>
    </submittedName>
</protein>
<dbReference type="RefSeq" id="WP_126785051.1">
    <property type="nucleotide sequence ID" value="NZ_PIQF01000003.1"/>
</dbReference>
<keyword evidence="7" id="KW-0464">Manganese</keyword>
<accession>A0A432ZB66</accession>
<dbReference type="AlphaFoldDB" id="A0A432ZB66"/>
<evidence type="ECO:0000256" key="4">
    <source>
        <dbReference type="ARBA" id="ARBA00022670"/>
    </source>
</evidence>
<dbReference type="CDD" id="cd00433">
    <property type="entry name" value="Peptidase_M17"/>
    <property type="match status" value="1"/>
</dbReference>
<evidence type="ECO:0000256" key="2">
    <source>
        <dbReference type="ARBA" id="ARBA00022438"/>
    </source>
</evidence>
<evidence type="ECO:0000259" key="8">
    <source>
        <dbReference type="PROSITE" id="PS00631"/>
    </source>
</evidence>
<evidence type="ECO:0000256" key="6">
    <source>
        <dbReference type="ARBA" id="ARBA00022801"/>
    </source>
</evidence>
<dbReference type="OrthoDB" id="9809354at2"/>
<dbReference type="GO" id="GO:0070006">
    <property type="term" value="F:metalloaminopeptidase activity"/>
    <property type="evidence" value="ECO:0007669"/>
    <property type="project" value="InterPro"/>
</dbReference>